<dbReference type="InterPro" id="IPR002347">
    <property type="entry name" value="SDR_fam"/>
</dbReference>
<keyword evidence="6" id="KW-1185">Reference proteome</keyword>
<dbReference type="PROSITE" id="PS00061">
    <property type="entry name" value="ADH_SHORT"/>
    <property type="match status" value="1"/>
</dbReference>
<evidence type="ECO:0000256" key="3">
    <source>
        <dbReference type="SAM" id="SignalP"/>
    </source>
</evidence>
<accession>A0A193LFJ7</accession>
<dbReference type="GO" id="GO:0008202">
    <property type="term" value="P:steroid metabolic process"/>
    <property type="evidence" value="ECO:0007669"/>
    <property type="project" value="TreeGrafter"/>
</dbReference>
<dbReference type="CDD" id="cd05374">
    <property type="entry name" value="17beta-HSD-like_SDR_c"/>
    <property type="match status" value="1"/>
</dbReference>
<dbReference type="GO" id="GO:0016491">
    <property type="term" value="F:oxidoreductase activity"/>
    <property type="evidence" value="ECO:0007669"/>
    <property type="project" value="TreeGrafter"/>
</dbReference>
<dbReference type="SMART" id="SM00822">
    <property type="entry name" value="PKS_KR"/>
    <property type="match status" value="1"/>
</dbReference>
<dbReference type="SUPFAM" id="SSF51735">
    <property type="entry name" value="NAD(P)-binding Rossmann-fold domains"/>
    <property type="match status" value="1"/>
</dbReference>
<comment type="similarity">
    <text evidence="1 2">Belongs to the short-chain dehydrogenases/reductases (SDR) family.</text>
</comment>
<dbReference type="Pfam" id="PF00106">
    <property type="entry name" value="adh_short"/>
    <property type="match status" value="1"/>
</dbReference>
<feature type="chain" id="PRO_5008260195" description="Ketoreductase domain-containing protein" evidence="3">
    <location>
        <begin position="22"/>
        <end position="319"/>
    </location>
</feature>
<dbReference type="InterPro" id="IPR020904">
    <property type="entry name" value="Sc_DH/Rdtase_CS"/>
</dbReference>
<dbReference type="InterPro" id="IPR036291">
    <property type="entry name" value="NAD(P)-bd_dom_sf"/>
</dbReference>
<dbReference type="EMBL" id="CP016268">
    <property type="protein sequence ID" value="ANO51238.1"/>
    <property type="molecule type" value="Genomic_DNA"/>
</dbReference>
<dbReference type="PRINTS" id="PR00080">
    <property type="entry name" value="SDRFAMILY"/>
</dbReference>
<dbReference type="KEGG" id="woc:BA177_08515"/>
<name>A0A193LFJ7_9GAMM</name>
<evidence type="ECO:0000259" key="4">
    <source>
        <dbReference type="SMART" id="SM00822"/>
    </source>
</evidence>
<dbReference type="AlphaFoldDB" id="A0A193LFJ7"/>
<dbReference type="InterPro" id="IPR057326">
    <property type="entry name" value="KR_dom"/>
</dbReference>
<dbReference type="PANTHER" id="PTHR43313">
    <property type="entry name" value="SHORT-CHAIN DEHYDROGENASE/REDUCTASE FAMILY 9C"/>
    <property type="match status" value="1"/>
</dbReference>
<dbReference type="Gene3D" id="3.40.50.720">
    <property type="entry name" value="NAD(P)-binding Rossmann-like Domain"/>
    <property type="match status" value="1"/>
</dbReference>
<sequence>MKLKHTITLLVWLLFSVSANAEPEAPQKAILVTGASSGIGLNITRRLAADGYFVYAGARKDQDLADLNEMHNVQAVRLDVTYPEHIDAAVASISDAGRGLYGVVNNAGVAVMGPLIETDVEELEWVFDVNVYGPYRVTKAFAPLLLESGGRVVNITSISGILSGAFLGHYSMSKHALEAYTDALANEMQPLGVSVSAIEPGNYNSNIGETIRNRLEDGKFDLEASLFKDRLQFLNGAVNDRSRYREPDAVSAAVAHALFATHPKRRYMVTATKREAEITIQKAIEEVVQLNQDHAHSFDREQLLQMLDAALQRARLEQN</sequence>
<reference evidence="5 6" key="1">
    <citation type="submission" date="2016-06" db="EMBL/GenBank/DDBJ databases">
        <title>Complete genome sequence of a deep-branching marine Gamma Proteobacterium Woeseia oceani type strain XK5.</title>
        <authorList>
            <person name="Mu D."/>
            <person name="Du Z."/>
        </authorList>
    </citation>
    <scope>NUCLEOTIDE SEQUENCE [LARGE SCALE GENOMIC DNA]</scope>
    <source>
        <strain evidence="5 6">XK5</strain>
    </source>
</reference>
<dbReference type="PRINTS" id="PR00081">
    <property type="entry name" value="GDHRDH"/>
</dbReference>
<proteinExistence type="inferred from homology"/>
<keyword evidence="3" id="KW-0732">Signal</keyword>
<dbReference type="Proteomes" id="UP000092695">
    <property type="component" value="Chromosome"/>
</dbReference>
<dbReference type="OrthoDB" id="9810734at2"/>
<evidence type="ECO:0000313" key="5">
    <source>
        <dbReference type="EMBL" id="ANO51238.1"/>
    </source>
</evidence>
<feature type="domain" description="Ketoreductase" evidence="4">
    <location>
        <begin position="28"/>
        <end position="201"/>
    </location>
</feature>
<feature type="signal peptide" evidence="3">
    <location>
        <begin position="1"/>
        <end position="21"/>
    </location>
</feature>
<protein>
    <recommendedName>
        <fullName evidence="4">Ketoreductase domain-containing protein</fullName>
    </recommendedName>
</protein>
<dbReference type="RefSeq" id="WP_068615392.1">
    <property type="nucleotide sequence ID" value="NZ_CP016268.1"/>
</dbReference>
<organism evidence="5 6">
    <name type="scientific">Woeseia oceani</name>
    <dbReference type="NCBI Taxonomy" id="1548547"/>
    <lineage>
        <taxon>Bacteria</taxon>
        <taxon>Pseudomonadati</taxon>
        <taxon>Pseudomonadota</taxon>
        <taxon>Gammaproteobacteria</taxon>
        <taxon>Woeseiales</taxon>
        <taxon>Woeseiaceae</taxon>
        <taxon>Woeseia</taxon>
    </lineage>
</organism>
<gene>
    <name evidence="5" type="ORF">BA177_08515</name>
</gene>
<evidence type="ECO:0000256" key="1">
    <source>
        <dbReference type="ARBA" id="ARBA00006484"/>
    </source>
</evidence>
<dbReference type="PANTHER" id="PTHR43313:SF1">
    <property type="entry name" value="3BETA-HYDROXYSTEROID DEHYDROGENASE DHS-16"/>
    <property type="match status" value="1"/>
</dbReference>
<evidence type="ECO:0000313" key="6">
    <source>
        <dbReference type="Proteomes" id="UP000092695"/>
    </source>
</evidence>
<evidence type="ECO:0000256" key="2">
    <source>
        <dbReference type="RuleBase" id="RU000363"/>
    </source>
</evidence>
<dbReference type="STRING" id="1548547.BA177_08515"/>